<organism evidence="4 5">
    <name type="scientific">Cyclotella cryptica</name>
    <dbReference type="NCBI Taxonomy" id="29204"/>
    <lineage>
        <taxon>Eukaryota</taxon>
        <taxon>Sar</taxon>
        <taxon>Stramenopiles</taxon>
        <taxon>Ochrophyta</taxon>
        <taxon>Bacillariophyta</taxon>
        <taxon>Coscinodiscophyceae</taxon>
        <taxon>Thalassiosirophycidae</taxon>
        <taxon>Stephanodiscales</taxon>
        <taxon>Stephanodiscaceae</taxon>
        <taxon>Cyclotella</taxon>
    </lineage>
</organism>
<sequence length="703" mass="77312">MSSLALRSATRLTRLVTKQRSFIRPILLNTRTVCRASSTLSKQDVLDSDGLLQFTTLHEMNHYASIAFKDNPLFGTYKEPEQEENVVKDQVKVKGEFEWMTYGEYGEKVARCRTVLKDIAGIKEHSKIGIISNNRWEWAALASAAYSLNSAIVPMYETQLTKDWTYIVNDSECSALFCSTEDIFVKVVKEVLPNTPSVGSTFCFNLPAGEPHSLKTAMDHAEGKETDIILPTPEDLAGLIYTSGTTGKPKGVELTHDNFVSNVYAVRTMADDPRDFIRSSDRSLAFLPWAHSYGQTCELWCAVSHGGSMGICRGVPMILEDLALVQPTVLFAVPTLYKKVYDGVQNLIGSSSPAKQKLMRAALDMGRKHKETDGSLGFIDGLKYKVLDSLVTSKIRGRFGGNLRHGFVAGAACPKEIIDFMDNIGIPICEGYGLTETSPIIAINAPYPGKRKAGSVGKSVGGVNAVIINPDTQQPVGPGVEGEICCHGRNVMRGYYRNPEATAEVISVAPDGKSRLDLVLTPLSHVRMSSFHTGDLGTIDEDGFIAVTGRLKEQYKLENGKYVTPTPIEESISMSRFVSQVVVCGANRPHNVALIVPDWVAIRSALNIADDATEEDLVNNKEVRGLIDEEILLNTYKLKKYEVPKNWAFVAPFTAANNMLTPKMSIRRKIVIKHYEDIISNMYGDDFASGAYDGGHKEEKVAA</sequence>
<evidence type="ECO:0000313" key="5">
    <source>
        <dbReference type="Proteomes" id="UP001516023"/>
    </source>
</evidence>
<evidence type="ECO:0000259" key="3">
    <source>
        <dbReference type="Pfam" id="PF00501"/>
    </source>
</evidence>
<keyword evidence="5" id="KW-1185">Reference proteome</keyword>
<protein>
    <recommendedName>
        <fullName evidence="3">AMP-dependent synthetase/ligase domain-containing protein</fullName>
    </recommendedName>
</protein>
<gene>
    <name evidence="4" type="ORF">HJC23_003531</name>
</gene>
<dbReference type="PANTHER" id="PTHR43272">
    <property type="entry name" value="LONG-CHAIN-FATTY-ACID--COA LIGASE"/>
    <property type="match status" value="1"/>
</dbReference>
<dbReference type="SUPFAM" id="SSF56801">
    <property type="entry name" value="Acetyl-CoA synthetase-like"/>
    <property type="match status" value="1"/>
</dbReference>
<dbReference type="Proteomes" id="UP001516023">
    <property type="component" value="Unassembled WGS sequence"/>
</dbReference>
<dbReference type="GO" id="GO:0005524">
    <property type="term" value="F:ATP binding"/>
    <property type="evidence" value="ECO:0007669"/>
    <property type="project" value="UniProtKB-KW"/>
</dbReference>
<evidence type="ECO:0000256" key="2">
    <source>
        <dbReference type="ARBA" id="ARBA00022840"/>
    </source>
</evidence>
<dbReference type="PANTHER" id="PTHR43272:SF33">
    <property type="entry name" value="AMP-BINDING DOMAIN-CONTAINING PROTEIN-RELATED"/>
    <property type="match status" value="1"/>
</dbReference>
<dbReference type="InterPro" id="IPR020845">
    <property type="entry name" value="AMP-binding_CS"/>
</dbReference>
<feature type="domain" description="AMP-dependent synthetase/ligase" evidence="3">
    <location>
        <begin position="88"/>
        <end position="496"/>
    </location>
</feature>
<dbReference type="Pfam" id="PF00501">
    <property type="entry name" value="AMP-binding"/>
    <property type="match status" value="1"/>
</dbReference>
<dbReference type="InterPro" id="IPR000873">
    <property type="entry name" value="AMP-dep_synth/lig_dom"/>
</dbReference>
<dbReference type="EMBL" id="JABMIG020000323">
    <property type="protein sequence ID" value="KAL3781214.1"/>
    <property type="molecule type" value="Genomic_DNA"/>
</dbReference>
<proteinExistence type="predicted"/>
<comment type="caution">
    <text evidence="4">The sequence shown here is derived from an EMBL/GenBank/DDBJ whole genome shotgun (WGS) entry which is preliminary data.</text>
</comment>
<evidence type="ECO:0000313" key="4">
    <source>
        <dbReference type="EMBL" id="KAL3781214.1"/>
    </source>
</evidence>
<reference evidence="4 5" key="1">
    <citation type="journal article" date="2020" name="G3 (Bethesda)">
        <title>Improved Reference Genome for Cyclotella cryptica CCMP332, a Model for Cell Wall Morphogenesis, Salinity Adaptation, and Lipid Production in Diatoms (Bacillariophyta).</title>
        <authorList>
            <person name="Roberts W.R."/>
            <person name="Downey K.M."/>
            <person name="Ruck E.C."/>
            <person name="Traller J.C."/>
            <person name="Alverson A.J."/>
        </authorList>
    </citation>
    <scope>NUCLEOTIDE SEQUENCE [LARGE SCALE GENOMIC DNA]</scope>
    <source>
        <strain evidence="4 5">CCMP332</strain>
    </source>
</reference>
<keyword evidence="2" id="KW-0067">ATP-binding</keyword>
<keyword evidence="1" id="KW-0547">Nucleotide-binding</keyword>
<dbReference type="PROSITE" id="PS00455">
    <property type="entry name" value="AMP_BINDING"/>
    <property type="match status" value="1"/>
</dbReference>
<dbReference type="Gene3D" id="3.40.50.12780">
    <property type="entry name" value="N-terminal domain of ligase-like"/>
    <property type="match status" value="1"/>
</dbReference>
<dbReference type="InterPro" id="IPR042099">
    <property type="entry name" value="ANL_N_sf"/>
</dbReference>
<accession>A0ABD3P0U4</accession>
<name>A0ABD3P0U4_9STRA</name>
<evidence type="ECO:0000256" key="1">
    <source>
        <dbReference type="ARBA" id="ARBA00022741"/>
    </source>
</evidence>
<dbReference type="AlphaFoldDB" id="A0ABD3P0U4"/>
<dbReference type="Pfam" id="PF23562">
    <property type="entry name" value="AMP-binding_C_3"/>
    <property type="match status" value="1"/>
</dbReference>